<dbReference type="InterPro" id="IPR005674">
    <property type="entry name" value="CocE/Ser_esterase"/>
</dbReference>
<proteinExistence type="predicted"/>
<gene>
    <name evidence="2" type="ORF">S03H2_19525</name>
</gene>
<dbReference type="InterPro" id="IPR000383">
    <property type="entry name" value="Xaa-Pro-like_dom"/>
</dbReference>
<reference evidence="2" key="1">
    <citation type="journal article" date="2014" name="Front. Microbiol.">
        <title>High frequency of phylogenetically diverse reductive dehalogenase-homologous genes in deep subseafloor sedimentary metagenomes.</title>
        <authorList>
            <person name="Kawai M."/>
            <person name="Futagami T."/>
            <person name="Toyoda A."/>
            <person name="Takaki Y."/>
            <person name="Nishi S."/>
            <person name="Hori S."/>
            <person name="Arai W."/>
            <person name="Tsubouchi T."/>
            <person name="Morono Y."/>
            <person name="Uchiyama I."/>
            <person name="Ito T."/>
            <person name="Fujiyama A."/>
            <person name="Inagaki F."/>
            <person name="Takami H."/>
        </authorList>
    </citation>
    <scope>NUCLEOTIDE SEQUENCE</scope>
    <source>
        <strain evidence="2">Expedition CK06-06</strain>
    </source>
</reference>
<dbReference type="EMBL" id="BARU01010202">
    <property type="protein sequence ID" value="GAH45857.1"/>
    <property type="molecule type" value="Genomic_DNA"/>
</dbReference>
<evidence type="ECO:0000313" key="2">
    <source>
        <dbReference type="EMBL" id="GAH45857.1"/>
    </source>
</evidence>
<sequence length="258" mass="29787">MRDGVKLFTQVYTPKDVSTKYPIMLKRTPYGIGNYGADNFRSSLGPSVDFTEEGYIFVYQDVRGKYKSEGVFYHHLAYKAVKKSPKDTDESSDTYDMIEWLLKNIPGHNGRVGQWGISYAGWETVMGMIDAHPALKACSPQGSPADQFIGDDYYHNGAFRLMYAFDWTWRHARVRTGPTEIVTKPFEYGTPDGYRFFLELGPVSNVNRKLFHNQIPTWNEFVNHGTYDEYWQSKNVLKDLKNIRQPILNVVGWFDAED</sequence>
<dbReference type="InterPro" id="IPR029058">
    <property type="entry name" value="AB_hydrolase_fold"/>
</dbReference>
<name>X1FLL3_9ZZZZ</name>
<evidence type="ECO:0000259" key="1">
    <source>
        <dbReference type="Pfam" id="PF02129"/>
    </source>
</evidence>
<dbReference type="SUPFAM" id="SSF53474">
    <property type="entry name" value="alpha/beta-Hydrolases"/>
    <property type="match status" value="1"/>
</dbReference>
<feature type="non-terminal residue" evidence="2">
    <location>
        <position position="258"/>
    </location>
</feature>
<accession>X1FLL3</accession>
<dbReference type="Gene3D" id="3.40.50.1820">
    <property type="entry name" value="alpha/beta hydrolase"/>
    <property type="match status" value="1"/>
</dbReference>
<dbReference type="NCBIfam" id="TIGR00976">
    <property type="entry name" value="CocE_NonD"/>
    <property type="match status" value="1"/>
</dbReference>
<protein>
    <recommendedName>
        <fullName evidence="1">Xaa-Pro dipeptidyl-peptidase-like domain-containing protein</fullName>
    </recommendedName>
</protein>
<dbReference type="GO" id="GO:0016787">
    <property type="term" value="F:hydrolase activity"/>
    <property type="evidence" value="ECO:0007669"/>
    <property type="project" value="InterPro"/>
</dbReference>
<organism evidence="2">
    <name type="scientific">marine sediment metagenome</name>
    <dbReference type="NCBI Taxonomy" id="412755"/>
    <lineage>
        <taxon>unclassified sequences</taxon>
        <taxon>metagenomes</taxon>
        <taxon>ecological metagenomes</taxon>
    </lineage>
</organism>
<dbReference type="Pfam" id="PF02129">
    <property type="entry name" value="Peptidase_S15"/>
    <property type="match status" value="1"/>
</dbReference>
<dbReference type="AlphaFoldDB" id="X1FLL3"/>
<feature type="domain" description="Xaa-Pro dipeptidyl-peptidase-like" evidence="1">
    <location>
        <begin position="3"/>
        <end position="256"/>
    </location>
</feature>
<comment type="caution">
    <text evidence="2">The sequence shown here is derived from an EMBL/GenBank/DDBJ whole genome shotgun (WGS) entry which is preliminary data.</text>
</comment>